<dbReference type="EMBL" id="JACCHT010000001">
    <property type="protein sequence ID" value="NYT27345.1"/>
    <property type="molecule type" value="Genomic_DNA"/>
</dbReference>
<evidence type="ECO:0000256" key="5">
    <source>
        <dbReference type="ARBA" id="ARBA00022989"/>
    </source>
</evidence>
<comment type="catalytic activity">
    <reaction evidence="10">
        <text>L-threonyl-[protein] + ATP = O-phospho-L-threonyl-[protein] + ADP + H(+)</text>
        <dbReference type="Rhea" id="RHEA:46608"/>
        <dbReference type="Rhea" id="RHEA-COMP:11060"/>
        <dbReference type="Rhea" id="RHEA-COMP:11605"/>
        <dbReference type="ChEBI" id="CHEBI:15378"/>
        <dbReference type="ChEBI" id="CHEBI:30013"/>
        <dbReference type="ChEBI" id="CHEBI:30616"/>
        <dbReference type="ChEBI" id="CHEBI:61977"/>
        <dbReference type="ChEBI" id="CHEBI:456216"/>
        <dbReference type="EC" id="2.7.11.1"/>
    </reaction>
</comment>
<keyword evidence="4" id="KW-0732">Signal</keyword>
<dbReference type="Gene3D" id="2.130.10.30">
    <property type="entry name" value="Regulator of chromosome condensation 1/beta-lactamase-inhibitor protein II"/>
    <property type="match status" value="2"/>
</dbReference>
<keyword evidence="5 13" id="KW-1133">Transmembrane helix</keyword>
<evidence type="ECO:0000256" key="8">
    <source>
        <dbReference type="ARBA" id="ARBA00023170"/>
    </source>
</evidence>
<dbReference type="PANTHER" id="PTHR47460">
    <property type="entry name" value="SERINE/THREONINE-PROTEIN KINASE-LIKE PROTEIN ACR4"/>
    <property type="match status" value="1"/>
</dbReference>
<gene>
    <name evidence="14" type="ORF">H0A76_05300</name>
</gene>
<comment type="catalytic activity">
    <reaction evidence="11">
        <text>L-seryl-[protein] + ATP = O-phospho-L-seryl-[protein] + ADP + H(+)</text>
        <dbReference type="Rhea" id="RHEA:17989"/>
        <dbReference type="Rhea" id="RHEA-COMP:9863"/>
        <dbReference type="Rhea" id="RHEA-COMP:11604"/>
        <dbReference type="ChEBI" id="CHEBI:15378"/>
        <dbReference type="ChEBI" id="CHEBI:29999"/>
        <dbReference type="ChEBI" id="CHEBI:30616"/>
        <dbReference type="ChEBI" id="CHEBI:83421"/>
        <dbReference type="ChEBI" id="CHEBI:456216"/>
        <dbReference type="EC" id="2.7.11.1"/>
    </reaction>
</comment>
<comment type="subcellular location">
    <subcellularLocation>
        <location evidence="1">Membrane</location>
        <topology evidence="1">Single-pass type I membrane protein</topology>
    </subcellularLocation>
</comment>
<feature type="transmembrane region" description="Helical" evidence="13">
    <location>
        <begin position="33"/>
        <end position="53"/>
    </location>
</feature>
<evidence type="ECO:0000256" key="4">
    <source>
        <dbReference type="ARBA" id="ARBA00022729"/>
    </source>
</evidence>
<sequence length="767" mass="83737">MQNTQAKYPFKHQLKHQSTNSTFNYRIPPLKHFLTTLFTLLAFSITSIMNTAIAGGRTAEPNLMDSFLQKQSSQTQQLSTDTINNNALVFSRGDTGVDVAAFNDAFALDKTLTKIRNTSSETATDNSNAQLLGSLFNTLTTTSKANGFLNMSLQARNNEAGLDSSDLINNDGMLPTAVFNRFDLSASSGEHCGEYRIIYHKNTGAGRFFLIFEAQYPNPEPSKGSAGCYAVVDFWQKVGQKTKAQALVELEKFFYQGLEHEGVNLPAVVNFTHYTHETGQIRSNQFVDGPWQLREFKTDIDTNGKAILAADTVKDNPLKQLFDNEQNSESNELKALRTYFNNDFDNHYIDNLLTPEKHTNNPDASSIINGFGLGSDNHYNEFQSDSSSSDNTANPRNTTLGSAINNKLDELSLSSYTPQMIRNRAEAMSCSGCHQNSNGAEVAPNVNWPNSGFFVHVNERGSLSSALTEQFLPARAKLLKNYLQETQAQRCGPACQLGSASSIGGETHTCAIQSDNSVGCWGYNGYGQLNVPIGLIAKQIASGINHNCVLKPDNTVKCWGYGGYGQTNVPNDLIAKQIASGHFHSCALKLDNTVECWGRNNRGQATVPEGLTAKQISLGSNHSCALKFDNTVQCWGLNSNKQTDVPANLIAKQIALGSKHSCALKTDNTIECWGSDGYGQTFVPSNLLAKQVASSTYHSCAIKMDNSVECWGSPPTGSPMTNNLIAKQITLGRVHSCALKMDNSVECWGSNSKGQIMVLDDLIAKQL</sequence>
<evidence type="ECO:0000256" key="10">
    <source>
        <dbReference type="ARBA" id="ARBA00047899"/>
    </source>
</evidence>
<dbReference type="Proteomes" id="UP000568751">
    <property type="component" value="Unassembled WGS sequence"/>
</dbReference>
<name>A0A853F6I1_9GAMM</name>
<dbReference type="GO" id="GO:0016020">
    <property type="term" value="C:membrane"/>
    <property type="evidence" value="ECO:0007669"/>
    <property type="project" value="UniProtKB-SubCell"/>
</dbReference>
<evidence type="ECO:0000256" key="13">
    <source>
        <dbReference type="SAM" id="Phobius"/>
    </source>
</evidence>
<dbReference type="SUPFAM" id="SSF50985">
    <property type="entry name" value="RCC1/BLIP-II"/>
    <property type="match status" value="1"/>
</dbReference>
<evidence type="ECO:0000256" key="9">
    <source>
        <dbReference type="ARBA" id="ARBA00023180"/>
    </source>
</evidence>
<evidence type="ECO:0000313" key="14">
    <source>
        <dbReference type="EMBL" id="NYT27345.1"/>
    </source>
</evidence>
<evidence type="ECO:0000256" key="6">
    <source>
        <dbReference type="ARBA" id="ARBA00023136"/>
    </source>
</evidence>
<feature type="region of interest" description="Disordered" evidence="12">
    <location>
        <begin position="379"/>
        <end position="403"/>
    </location>
</feature>
<evidence type="ECO:0000313" key="15">
    <source>
        <dbReference type="Proteomes" id="UP000568751"/>
    </source>
</evidence>
<keyword evidence="9" id="KW-0325">Glycoprotein</keyword>
<keyword evidence="3 13" id="KW-0812">Transmembrane</keyword>
<evidence type="ECO:0000256" key="1">
    <source>
        <dbReference type="ARBA" id="ARBA00004479"/>
    </source>
</evidence>
<reference evidence="14 15" key="1">
    <citation type="submission" date="2020-05" db="EMBL/GenBank/DDBJ databases">
        <title>Horizontal transmission and recombination maintain forever young bacterial symbiont genomes.</title>
        <authorList>
            <person name="Russell S.L."/>
            <person name="Pepper-Tunick E."/>
            <person name="Svedberg J."/>
            <person name="Byrne A."/>
            <person name="Ruelas Castillo J."/>
            <person name="Vollmers C."/>
            <person name="Beinart R.A."/>
            <person name="Corbett-Detig R."/>
        </authorList>
    </citation>
    <scope>NUCLEOTIDE SEQUENCE [LARGE SCALE GENOMIC DNA]</scope>
    <source>
        <strain evidence="14">455</strain>
    </source>
</reference>
<evidence type="ECO:0000256" key="11">
    <source>
        <dbReference type="ARBA" id="ARBA00048679"/>
    </source>
</evidence>
<protein>
    <recommendedName>
        <fullName evidence="2">non-specific serine/threonine protein kinase</fullName>
        <ecNumber evidence="2">2.7.11.1</ecNumber>
    </recommendedName>
</protein>
<accession>A0A853F6I1</accession>
<dbReference type="EC" id="2.7.11.1" evidence="2"/>
<evidence type="ECO:0000256" key="12">
    <source>
        <dbReference type="SAM" id="MobiDB-lite"/>
    </source>
</evidence>
<evidence type="ECO:0000256" key="3">
    <source>
        <dbReference type="ARBA" id="ARBA00022692"/>
    </source>
</evidence>
<keyword evidence="7" id="KW-1015">Disulfide bond</keyword>
<organism evidence="14 15">
    <name type="scientific">Candidatus Thiodubiliella endoseptemdiera</name>
    <dbReference type="NCBI Taxonomy" id="2738886"/>
    <lineage>
        <taxon>Bacteria</taxon>
        <taxon>Pseudomonadati</taxon>
        <taxon>Pseudomonadota</taxon>
        <taxon>Gammaproteobacteria</taxon>
        <taxon>Candidatus Pseudothioglobaceae</taxon>
        <taxon>Candidatus Thiodubiliella</taxon>
    </lineage>
</organism>
<proteinExistence type="predicted"/>
<dbReference type="PANTHER" id="PTHR47460:SF1">
    <property type="entry name" value="SERINE_THREONINE-PROTEIN KINASE-LIKE PROTEIN ACR4"/>
    <property type="match status" value="1"/>
</dbReference>
<comment type="caution">
    <text evidence="14">The sequence shown here is derived from an EMBL/GenBank/DDBJ whole genome shotgun (WGS) entry which is preliminary data.</text>
</comment>
<dbReference type="GO" id="GO:0004674">
    <property type="term" value="F:protein serine/threonine kinase activity"/>
    <property type="evidence" value="ECO:0007669"/>
    <property type="project" value="UniProtKB-KW"/>
</dbReference>
<keyword evidence="8" id="KW-0675">Receptor</keyword>
<dbReference type="InterPro" id="IPR009091">
    <property type="entry name" value="RCC1/BLIP-II"/>
</dbReference>
<evidence type="ECO:0000256" key="2">
    <source>
        <dbReference type="ARBA" id="ARBA00012513"/>
    </source>
</evidence>
<feature type="compositionally biased region" description="Polar residues" evidence="12">
    <location>
        <begin position="380"/>
        <end position="403"/>
    </location>
</feature>
<keyword evidence="6 13" id="KW-0472">Membrane</keyword>
<dbReference type="Pfam" id="PF13540">
    <property type="entry name" value="RCC1_2"/>
    <property type="match status" value="5"/>
</dbReference>
<dbReference type="AlphaFoldDB" id="A0A853F6I1"/>
<evidence type="ECO:0000256" key="7">
    <source>
        <dbReference type="ARBA" id="ARBA00023157"/>
    </source>
</evidence>